<comment type="similarity">
    <text evidence="1">Belongs to the transferase hexapeptide repeat family.</text>
</comment>
<keyword evidence="6" id="KW-1185">Reference proteome</keyword>
<dbReference type="AlphaFoldDB" id="E8LY30"/>
<evidence type="ECO:0000256" key="1">
    <source>
        <dbReference type="ARBA" id="ARBA00007274"/>
    </source>
</evidence>
<dbReference type="Proteomes" id="UP000004371">
    <property type="component" value="Unassembled WGS sequence"/>
</dbReference>
<keyword evidence="4" id="KW-0012">Acyltransferase</keyword>
<dbReference type="PANTHER" id="PTHR43300">
    <property type="entry name" value="ACETYLTRANSFERASE"/>
    <property type="match status" value="1"/>
</dbReference>
<proteinExistence type="inferred from homology"/>
<keyword evidence="3" id="KW-0677">Repeat</keyword>
<dbReference type="STRING" id="945543.VIBR0546_20163"/>
<reference evidence="5 6" key="1">
    <citation type="journal article" date="2012" name="Int. J. Syst. Evol. Microbiol.">
        <title>Vibrio caribbeanicus sp. nov., isolated from the marine sponge Scleritoderma cyanea.</title>
        <authorList>
            <person name="Hoffmann M."/>
            <person name="Monday S.R."/>
            <person name="Allard M.W."/>
            <person name="Strain E.A."/>
            <person name="Whittaker P."/>
            <person name="Naum M."/>
            <person name="McCarthy P.J."/>
            <person name="Lopez J.V."/>
            <person name="Fischer M."/>
            <person name="Brown E.W."/>
        </authorList>
    </citation>
    <scope>NUCLEOTIDE SEQUENCE [LARGE SCALE GENOMIC DNA]</scope>
    <source>
        <strain evidence="5 6">LMG 20546</strain>
    </source>
</reference>
<evidence type="ECO:0000313" key="5">
    <source>
        <dbReference type="EMBL" id="EGA64403.1"/>
    </source>
</evidence>
<dbReference type="CDD" id="cd03349">
    <property type="entry name" value="LbH_XAT"/>
    <property type="match status" value="1"/>
</dbReference>
<dbReference type="InterPro" id="IPR050179">
    <property type="entry name" value="Trans_hexapeptide_repeat"/>
</dbReference>
<dbReference type="InterPro" id="IPR017694">
    <property type="entry name" value="Phosphonate_tfrase_rpt"/>
</dbReference>
<evidence type="ECO:0000256" key="3">
    <source>
        <dbReference type="ARBA" id="ARBA00022737"/>
    </source>
</evidence>
<evidence type="ECO:0000256" key="2">
    <source>
        <dbReference type="ARBA" id="ARBA00022679"/>
    </source>
</evidence>
<dbReference type="RefSeq" id="WP_006880755.1">
    <property type="nucleotide sequence ID" value="NZ_AEVS01000088.1"/>
</dbReference>
<dbReference type="NCBIfam" id="TIGR03308">
    <property type="entry name" value="phn_thr-fam"/>
    <property type="match status" value="1"/>
</dbReference>
<dbReference type="InterPro" id="IPR001451">
    <property type="entry name" value="Hexapep"/>
</dbReference>
<protein>
    <submittedName>
        <fullName evidence="5">Chloramphenicol acetyltransferase</fullName>
    </submittedName>
</protein>
<dbReference type="InterPro" id="IPR011004">
    <property type="entry name" value="Trimer_LpxA-like_sf"/>
</dbReference>
<comment type="caution">
    <text evidence="5">The sequence shown here is derived from an EMBL/GenBank/DDBJ whole genome shotgun (WGS) entry which is preliminary data.</text>
</comment>
<keyword evidence="2 5" id="KW-0808">Transferase</keyword>
<accession>E8LY30</accession>
<evidence type="ECO:0000256" key="4">
    <source>
        <dbReference type="ARBA" id="ARBA00023315"/>
    </source>
</evidence>
<dbReference type="InterPro" id="IPR018357">
    <property type="entry name" value="Hexapep_transf_CS"/>
</dbReference>
<name>E8LY30_9VIBR</name>
<evidence type="ECO:0000313" key="6">
    <source>
        <dbReference type="Proteomes" id="UP000004371"/>
    </source>
</evidence>
<dbReference type="Gene3D" id="2.160.10.10">
    <property type="entry name" value="Hexapeptide repeat proteins"/>
    <property type="match status" value="1"/>
</dbReference>
<dbReference type="EMBL" id="AEVS01000088">
    <property type="protein sequence ID" value="EGA64403.1"/>
    <property type="molecule type" value="Genomic_DNA"/>
</dbReference>
<dbReference type="eggNOG" id="COG0110">
    <property type="taxonomic scope" value="Bacteria"/>
</dbReference>
<dbReference type="GO" id="GO:0016746">
    <property type="term" value="F:acyltransferase activity"/>
    <property type="evidence" value="ECO:0007669"/>
    <property type="project" value="UniProtKB-KW"/>
</dbReference>
<dbReference type="SUPFAM" id="SSF51161">
    <property type="entry name" value="Trimeric LpxA-like enzymes"/>
    <property type="match status" value="1"/>
</dbReference>
<organism evidence="5 6">
    <name type="scientific">Vibrio brasiliensis LMG 20546</name>
    <dbReference type="NCBI Taxonomy" id="945543"/>
    <lineage>
        <taxon>Bacteria</taxon>
        <taxon>Pseudomonadati</taxon>
        <taxon>Pseudomonadota</taxon>
        <taxon>Gammaproteobacteria</taxon>
        <taxon>Vibrionales</taxon>
        <taxon>Vibrionaceae</taxon>
        <taxon>Vibrio</taxon>
        <taxon>Vibrio oreintalis group</taxon>
    </lineage>
</organism>
<dbReference type="PROSITE" id="PS00101">
    <property type="entry name" value="HEXAPEP_TRANSFERASES"/>
    <property type="match status" value="1"/>
</dbReference>
<gene>
    <name evidence="5" type="ORF">VIBR0546_20163</name>
</gene>
<dbReference type="Pfam" id="PF00132">
    <property type="entry name" value="Hexapep"/>
    <property type="match status" value="1"/>
</dbReference>
<dbReference type="PANTHER" id="PTHR43300:SF11">
    <property type="entry name" value="ACETYLTRANSFERASE RV3034C-RELATED"/>
    <property type="match status" value="1"/>
</dbReference>
<sequence>MTPTVPSQPESAQLSHQPQIARCASIHNTTLGRWTEIAERCKLNNVSVGDYSYIQNDCDLMFTDVGKFTSIASSVRVNPSNHPWWRATLHHFTYRPGKYGLGESPQSLDDEVFEWRAEDKVSIGHDVWIGHGAIILPGVTIGNGSIVGAGSVVTKDVEPYTIVVGNPARLLRPRFEDPTIAQRLEALAWWEWPDSQIAHALPLFQKSAEEFLRVFDQ</sequence>
<dbReference type="OrthoDB" id="9815592at2"/>